<proteinExistence type="predicted"/>
<evidence type="ECO:0000259" key="1">
    <source>
        <dbReference type="Pfam" id="PF01370"/>
    </source>
</evidence>
<evidence type="ECO:0000313" key="3">
    <source>
        <dbReference type="Proteomes" id="UP000323454"/>
    </source>
</evidence>
<feature type="domain" description="NAD-dependent epimerase/dehydratase" evidence="1">
    <location>
        <begin position="179"/>
        <end position="381"/>
    </location>
</feature>
<dbReference type="EMBL" id="VUOB01000021">
    <property type="protein sequence ID" value="KAA2262758.1"/>
    <property type="molecule type" value="Genomic_DNA"/>
</dbReference>
<dbReference type="InterPro" id="IPR050177">
    <property type="entry name" value="Lipid_A_modif_metabolic_enz"/>
</dbReference>
<dbReference type="InterPro" id="IPR036291">
    <property type="entry name" value="NAD(P)-bd_dom_sf"/>
</dbReference>
<dbReference type="InterPro" id="IPR001509">
    <property type="entry name" value="Epimerase_deHydtase"/>
</dbReference>
<keyword evidence="3" id="KW-1185">Reference proteome</keyword>
<dbReference type="Pfam" id="PF01370">
    <property type="entry name" value="Epimerase"/>
    <property type="match status" value="1"/>
</dbReference>
<sequence length="489" mass="51392">MPARSLALSRIVTRQPRPASAAAEVRPQMPAPTTTALRAAEVDPMPVMSPPVRCLCAPVGTLTGIITAVTLRPLPNGWKVNHDGLTHSCRLAAPRPPPVAHGPPAARRADRLRPLRQARHVRRVRAGPARLRCLPAADRDRGRDVAAGQGAQDAARRPLVRIGLHTMTGNGSGLHVVVGSGGLGRAVASRLRAEGAPVRVVSRSATRPLPAGIAHAALDVADVAVVVPALVDAAVIYNCAAPAYGRWPEEFPALQRGLLAAARACGAVLVSAENTYLYGIAQQPFTEDCPPQPISRKGAVRAAMTAELLAAHRRGDVRVAIGRVVAFYGPHQLAGPLGSRVFGAAVAGRRAKVLGDVDQPHTYVFVDDVAEALVTLGTHDAALGRAWHVPAPPTLTTRELLTLVYGAAGRPLRYLCPPSAAVRAIGRVVAGVGEIAEMLYTFERPTVADDSAYRAAFHPATTSHADAVERTVAWFRADARSPAGLRGTP</sequence>
<evidence type="ECO:0000313" key="2">
    <source>
        <dbReference type="EMBL" id="KAA2262758.1"/>
    </source>
</evidence>
<dbReference type="Gene3D" id="3.40.50.720">
    <property type="entry name" value="NAD(P)-binding Rossmann-like Domain"/>
    <property type="match status" value="1"/>
</dbReference>
<comment type="caution">
    <text evidence="2">The sequence shown here is derived from an EMBL/GenBank/DDBJ whole genome shotgun (WGS) entry which is preliminary data.</text>
</comment>
<dbReference type="AlphaFoldDB" id="A0A5B2XG04"/>
<name>A0A5B2XG04_9PSEU</name>
<dbReference type="SUPFAM" id="SSF51735">
    <property type="entry name" value="NAD(P)-binding Rossmann-fold domains"/>
    <property type="match status" value="1"/>
</dbReference>
<accession>A0A5B2XG04</accession>
<dbReference type="PANTHER" id="PTHR43245">
    <property type="entry name" value="BIFUNCTIONAL POLYMYXIN RESISTANCE PROTEIN ARNA"/>
    <property type="match status" value="1"/>
</dbReference>
<dbReference type="Proteomes" id="UP000323454">
    <property type="component" value="Unassembled WGS sequence"/>
</dbReference>
<reference evidence="2 3" key="2">
    <citation type="submission" date="2019-09" db="EMBL/GenBank/DDBJ databases">
        <authorList>
            <person name="Jin C."/>
        </authorList>
    </citation>
    <scope>NUCLEOTIDE SEQUENCE [LARGE SCALE GENOMIC DNA]</scope>
    <source>
        <strain evidence="2 3">AN110305</strain>
    </source>
</reference>
<protein>
    <submittedName>
        <fullName evidence="2">NAD-dependent epimerase/dehydratase family protein</fullName>
    </submittedName>
</protein>
<dbReference type="PANTHER" id="PTHR43245:SF13">
    <property type="entry name" value="UDP-D-APIOSE_UDP-D-XYLOSE SYNTHASE 2"/>
    <property type="match status" value="1"/>
</dbReference>
<reference evidence="2 3" key="1">
    <citation type="submission" date="2019-09" db="EMBL/GenBank/DDBJ databases">
        <title>Goodfellowia gen. nov., a new genus of the Pseudonocardineae related to Actinoalloteichus, containing Goodfellowia coeruleoviolacea gen. nov., comb. nov. gen. nov., comb. nov.</title>
        <authorList>
            <person name="Labeda D."/>
        </authorList>
    </citation>
    <scope>NUCLEOTIDE SEQUENCE [LARGE SCALE GENOMIC DNA]</scope>
    <source>
        <strain evidence="2 3">AN110305</strain>
    </source>
</reference>
<dbReference type="OrthoDB" id="8205493at2"/>
<organism evidence="2 3">
    <name type="scientific">Solihabitans fulvus</name>
    <dbReference type="NCBI Taxonomy" id="1892852"/>
    <lineage>
        <taxon>Bacteria</taxon>
        <taxon>Bacillati</taxon>
        <taxon>Actinomycetota</taxon>
        <taxon>Actinomycetes</taxon>
        <taxon>Pseudonocardiales</taxon>
        <taxon>Pseudonocardiaceae</taxon>
        <taxon>Solihabitans</taxon>
    </lineage>
</organism>
<gene>
    <name evidence="2" type="ORF">F0L68_12465</name>
</gene>